<dbReference type="PANTHER" id="PTHR10363:SF2">
    <property type="entry name" value="BLEOMYCIN HYDROLASE"/>
    <property type="match status" value="1"/>
</dbReference>
<feature type="active site" evidence="10">
    <location>
        <position position="449"/>
    </location>
</feature>
<dbReference type="KEGG" id="btab:109038490"/>
<evidence type="ECO:0000256" key="6">
    <source>
        <dbReference type="ARBA" id="ARBA00022670"/>
    </source>
</evidence>
<keyword evidence="8 9" id="KW-0788">Thiol protease</keyword>
<keyword evidence="5 9" id="KW-0963">Cytoplasm</keyword>
<evidence type="ECO:0000256" key="1">
    <source>
        <dbReference type="ARBA" id="ARBA00000423"/>
    </source>
</evidence>
<dbReference type="GO" id="GO:0043418">
    <property type="term" value="P:homocysteine catabolic process"/>
    <property type="evidence" value="ECO:0007669"/>
    <property type="project" value="TreeGrafter"/>
</dbReference>
<dbReference type="EMBL" id="MN738035">
    <property type="protein sequence ID" value="QHB15572.1"/>
    <property type="molecule type" value="mRNA"/>
</dbReference>
<dbReference type="InterPro" id="IPR000169">
    <property type="entry name" value="Pept_cys_AS"/>
</dbReference>
<dbReference type="Gene3D" id="3.90.70.10">
    <property type="entry name" value="Cysteine proteinases"/>
    <property type="match status" value="1"/>
</dbReference>
<dbReference type="PROSITE" id="PS00139">
    <property type="entry name" value="THIOL_PROTEASE_CYS"/>
    <property type="match status" value="1"/>
</dbReference>
<evidence type="ECO:0000256" key="2">
    <source>
        <dbReference type="ARBA" id="ARBA00004496"/>
    </source>
</evidence>
<dbReference type="AlphaFoldDB" id="A0A7S5HG94"/>
<dbReference type="InterPro" id="IPR038765">
    <property type="entry name" value="Papain-like_cys_pep_sf"/>
</dbReference>
<keyword evidence="6 9" id="KW-0645">Protease</keyword>
<dbReference type="EC" id="3.4.22.40" evidence="3 9"/>
<evidence type="ECO:0000256" key="10">
    <source>
        <dbReference type="PIRSR" id="PIRSR005700-1"/>
    </source>
</evidence>
<comment type="similarity">
    <text evidence="9">Belongs to the peptidase C1 family.</text>
</comment>
<keyword evidence="7 9" id="KW-0378">Hydrolase</keyword>
<evidence type="ECO:0000256" key="3">
    <source>
        <dbReference type="ARBA" id="ARBA00012465"/>
    </source>
</evidence>
<feature type="active site" evidence="10">
    <location>
        <position position="128"/>
    </location>
</feature>
<dbReference type="PANTHER" id="PTHR10363">
    <property type="entry name" value="BLEOMYCIN HYDROLASE"/>
    <property type="match status" value="1"/>
</dbReference>
<dbReference type="GeneID" id="109038490"/>
<evidence type="ECO:0000256" key="5">
    <source>
        <dbReference type="ARBA" id="ARBA00022490"/>
    </source>
</evidence>
<evidence type="ECO:0000313" key="11">
    <source>
        <dbReference type="EMBL" id="QHB15572.1"/>
    </source>
</evidence>
<dbReference type="CDD" id="cd00585">
    <property type="entry name" value="Peptidase_C1B"/>
    <property type="match status" value="1"/>
</dbReference>
<dbReference type="PROSITE" id="PS00639">
    <property type="entry name" value="THIOL_PROTEASE_HIS"/>
    <property type="match status" value="1"/>
</dbReference>
<protein>
    <recommendedName>
        <fullName evidence="4 9">Bleomycin hydrolase</fullName>
        <ecNumber evidence="3 9">3.4.22.40</ecNumber>
    </recommendedName>
</protein>
<accession>A0A7S5HG94</accession>
<evidence type="ECO:0000256" key="7">
    <source>
        <dbReference type="ARBA" id="ARBA00022801"/>
    </source>
</evidence>
<sequence length="508" mass="58231">MLGKLTPPSKLCINDVRLRAGMAFFSQMIRLSPSTNLITPLQSNALRRLRFFSEIRHLAPLSSEQLKNLREEFYSCPKNILAQNALSRVEVNNLCISRRKQQELVHVFNHKIEGEGKPVTNQKSTGRCWLFACLNTIRVPVVKQYNIEEFEFSQSYLFFWDKVERCHNYLNTIVEVANRGEKKDGRLLSFLFSDPIGDGGQWDMLVNLITKHGLMPKKVFPESYSSEASAQLNAILKSKLREYSSELYNLASQGNHEEIPKKIESQMAVLYRIIGICLGIPPETFTWEYYDKNKQYHSIGPITPLQFYQEKIKPIFNMEDKICIVNDPRETSGYGKALTVDCLSNMVGGRPVVYNNQPIEVLMNAAVQSIKNNEPVWYGCDVGKKFTRKLGFEDLDIIDYTSVFNTTVSTPMTKADRMTYGESAMTHAMVLTGVHVNEQGEPTKWRVENSWGDESGDKGYLLMTTDWFKEYVYELVVDKKYLSQEVLDVNKQKPQVLPAWDPMGTLAR</sequence>
<dbReference type="GO" id="GO:0006508">
    <property type="term" value="P:proteolysis"/>
    <property type="evidence" value="ECO:0007669"/>
    <property type="project" value="UniProtKB-KW"/>
</dbReference>
<reference evidence="11" key="1">
    <citation type="submission" date="2019-11" db="EMBL/GenBank/DDBJ databases">
        <title>Identification of Saliva Proteins of the Whitefly Bemisia tabaci by Transcriptome and LC-MS/MS Analyses.</title>
        <authorList>
            <person name="Huang H.-J."/>
        </authorList>
    </citation>
    <scope>NUCLEOTIDE SEQUENCE</scope>
</reference>
<dbReference type="PIRSF" id="PIRSF005700">
    <property type="entry name" value="PepC"/>
    <property type="match status" value="1"/>
</dbReference>
<dbReference type="InterPro" id="IPR025660">
    <property type="entry name" value="Pept_his_AS"/>
</dbReference>
<dbReference type="GO" id="GO:0009636">
    <property type="term" value="P:response to toxic substance"/>
    <property type="evidence" value="ECO:0007669"/>
    <property type="project" value="TreeGrafter"/>
</dbReference>
<dbReference type="InterPro" id="IPR004134">
    <property type="entry name" value="Peptidase_C1B"/>
</dbReference>
<dbReference type="SUPFAM" id="SSF54001">
    <property type="entry name" value="Cysteine proteinases"/>
    <property type="match status" value="1"/>
</dbReference>
<dbReference type="GO" id="GO:0005737">
    <property type="term" value="C:cytoplasm"/>
    <property type="evidence" value="ECO:0007669"/>
    <property type="project" value="UniProtKB-SubCell"/>
</dbReference>
<evidence type="ECO:0000256" key="8">
    <source>
        <dbReference type="ARBA" id="ARBA00022807"/>
    </source>
</evidence>
<organism evidence="11">
    <name type="scientific">Bemisia tabaci</name>
    <name type="common">Sweetpotato whitefly</name>
    <name type="synonym">Aleurodes tabaci</name>
    <dbReference type="NCBI Taxonomy" id="7038"/>
    <lineage>
        <taxon>Eukaryota</taxon>
        <taxon>Metazoa</taxon>
        <taxon>Ecdysozoa</taxon>
        <taxon>Arthropoda</taxon>
        <taxon>Hexapoda</taxon>
        <taxon>Insecta</taxon>
        <taxon>Pterygota</taxon>
        <taxon>Neoptera</taxon>
        <taxon>Paraneoptera</taxon>
        <taxon>Hemiptera</taxon>
        <taxon>Sternorrhyncha</taxon>
        <taxon>Aleyrodoidea</taxon>
        <taxon>Aleyrodidae</taxon>
        <taxon>Aleyrodinae</taxon>
        <taxon>Bemisia</taxon>
    </lineage>
</organism>
<name>A0A7S5HG94_BEMTA</name>
<dbReference type="RefSeq" id="XP_018909089.2">
    <property type="nucleotide sequence ID" value="XM_019053544.2"/>
</dbReference>
<dbReference type="GO" id="GO:0004197">
    <property type="term" value="F:cysteine-type endopeptidase activity"/>
    <property type="evidence" value="ECO:0007669"/>
    <property type="project" value="UniProtKB-EC"/>
</dbReference>
<dbReference type="FunFam" id="3.90.70.10:FF:000021">
    <property type="entry name" value="Bleomycin hydrolase"/>
    <property type="match status" value="1"/>
</dbReference>
<proteinExistence type="evidence at transcript level"/>
<evidence type="ECO:0000256" key="4">
    <source>
        <dbReference type="ARBA" id="ARBA00022227"/>
    </source>
</evidence>
<evidence type="ECO:0000256" key="9">
    <source>
        <dbReference type="PIRNR" id="PIRNR005700"/>
    </source>
</evidence>
<feature type="active site" evidence="10">
    <location>
        <position position="427"/>
    </location>
</feature>
<comment type="catalytic activity">
    <reaction evidence="1 9">
        <text>Inactivates bleomycin B2 (a cytotoxic glycometallopeptide) by hydrolysis of a carboxyamide bond of beta-aminoalanine, but also shows general aminopeptidase activity. The specificity varies somewhat with source, but amino acid arylamides of Met, Leu and Ala are preferred.</text>
        <dbReference type="EC" id="3.4.22.40"/>
    </reaction>
</comment>
<dbReference type="GO" id="GO:0070005">
    <property type="term" value="F:cysteine-type aminopeptidase activity"/>
    <property type="evidence" value="ECO:0007669"/>
    <property type="project" value="InterPro"/>
</dbReference>
<comment type="subcellular location">
    <subcellularLocation>
        <location evidence="2 9">Cytoplasm</location>
    </subcellularLocation>
</comment>
<dbReference type="Pfam" id="PF03051">
    <property type="entry name" value="Peptidase_C1_2"/>
    <property type="match status" value="1"/>
</dbReference>